<proteinExistence type="predicted"/>
<evidence type="ECO:0000259" key="2">
    <source>
        <dbReference type="Pfam" id="PF21601"/>
    </source>
</evidence>
<feature type="domain" description="Gliding motility-associated protein GldM N-terminal" evidence="1">
    <location>
        <begin position="33"/>
        <end position="241"/>
    </location>
</feature>
<dbReference type="Pfam" id="PF12081">
    <property type="entry name" value="GldM_1st"/>
    <property type="match status" value="1"/>
</dbReference>
<protein>
    <submittedName>
        <fullName evidence="4">Gliding motility protein GldM</fullName>
    </submittedName>
</protein>
<dbReference type="InterPro" id="IPR019859">
    <property type="entry name" value="Motility-assoc_prot_GldM"/>
</dbReference>
<dbReference type="RefSeq" id="WP_345370781.1">
    <property type="nucleotide sequence ID" value="NZ_BAABJX010000024.1"/>
</dbReference>
<dbReference type="EMBL" id="BAABJX010000024">
    <property type="protein sequence ID" value="GAA4831621.1"/>
    <property type="molecule type" value="Genomic_DNA"/>
</dbReference>
<dbReference type="Proteomes" id="UP001500298">
    <property type="component" value="Unassembled WGS sequence"/>
</dbReference>
<name>A0ABP9DB62_9BACT</name>
<dbReference type="Pfam" id="PF21601">
    <property type="entry name" value="GldM_2nd"/>
    <property type="match status" value="1"/>
</dbReference>
<evidence type="ECO:0000259" key="3">
    <source>
        <dbReference type="Pfam" id="PF21602"/>
    </source>
</evidence>
<dbReference type="InterPro" id="IPR022720">
    <property type="entry name" value="Motility-assoc_prot_GldM_N"/>
</dbReference>
<evidence type="ECO:0000259" key="1">
    <source>
        <dbReference type="Pfam" id="PF12081"/>
    </source>
</evidence>
<sequence length="558" mass="61554">MAGGAKETPRQKMINLMYLVLLAMLALQVSDTVLDKFIFINQALTISNNTVEQKTQSIYAAVDKEVAKMEEDQPNEVAKQVRESAKEVKQKTDAVLKQIESIRQGIKTIAGKDETGQIQDKSGSEKMMQLTLGPGDAKSGEAYKLKKQLDAYVKDLNEIAKANVQSNFEVTKQRIPFSDIDVIAKDAKDYPQGTFNKEQLNKDFAILQFQGTPNAAAIAVLTQLEAEVLKAEASVMDVLMKRVKAEPEIDQYKEIVIPQAIYVPKGTNYEAELMVGASSSSLQPRMKANGAAVNVENGVGHLSFKAMAKDSEFDQYGKAEKIWRGVIEYPTGSGWKQLPIERKYYVIRPDVVISEGDGGLPDLYLNCGNTLKIDVPSLGSQYSPKFRVSGGSVSANGKVATILPTSPKGGTLTVYSGDMKIDSKKFRVKRLPAPKVNIYAGREAVVKDSQLEVTTLAKNKARAFTLQLVPDASVKDIKSLKRDLNYGIKSAKVSLVNSDNTVFKSERARNGVVKFNNRDLKAATRVLVEIQEGIRRNFRKQDEVVIKNATFNINLSRN</sequence>
<comment type="caution">
    <text evidence="4">The sequence shown here is derived from an EMBL/GenBank/DDBJ whole genome shotgun (WGS) entry which is preliminary data.</text>
</comment>
<feature type="domain" description="Gliding motility-associated protein GldM second immunoglobulin-like" evidence="3">
    <location>
        <begin position="361"/>
        <end position="429"/>
    </location>
</feature>
<dbReference type="Pfam" id="PF21602">
    <property type="entry name" value="GldM_3rd"/>
    <property type="match status" value="1"/>
</dbReference>
<evidence type="ECO:0000313" key="5">
    <source>
        <dbReference type="Proteomes" id="UP001500298"/>
    </source>
</evidence>
<gene>
    <name evidence="4" type="primary">gldM</name>
    <name evidence="4" type="ORF">GCM10023331_16090</name>
</gene>
<keyword evidence="5" id="KW-1185">Reference proteome</keyword>
<accession>A0ABP9DB62</accession>
<dbReference type="NCBIfam" id="TIGR03517">
    <property type="entry name" value="GldM_gliding"/>
    <property type="match status" value="1"/>
</dbReference>
<reference evidence="5" key="1">
    <citation type="journal article" date="2019" name="Int. J. Syst. Evol. Microbiol.">
        <title>The Global Catalogue of Microorganisms (GCM) 10K type strain sequencing project: providing services to taxonomists for standard genome sequencing and annotation.</title>
        <authorList>
            <consortium name="The Broad Institute Genomics Platform"/>
            <consortium name="The Broad Institute Genome Sequencing Center for Infectious Disease"/>
            <person name="Wu L."/>
            <person name="Ma J."/>
        </authorList>
    </citation>
    <scope>NUCLEOTIDE SEQUENCE [LARGE SCALE GENOMIC DNA]</scope>
    <source>
        <strain evidence="5">JCM 18326</strain>
    </source>
</reference>
<dbReference type="InterPro" id="IPR048405">
    <property type="entry name" value="GldM_Ig-like-1"/>
</dbReference>
<dbReference type="InterPro" id="IPR048406">
    <property type="entry name" value="GldM_Ig-like-2"/>
</dbReference>
<organism evidence="4 5">
    <name type="scientific">Algivirga pacifica</name>
    <dbReference type="NCBI Taxonomy" id="1162670"/>
    <lineage>
        <taxon>Bacteria</taxon>
        <taxon>Pseudomonadati</taxon>
        <taxon>Bacteroidota</taxon>
        <taxon>Cytophagia</taxon>
        <taxon>Cytophagales</taxon>
        <taxon>Flammeovirgaceae</taxon>
        <taxon>Algivirga</taxon>
    </lineage>
</organism>
<feature type="domain" description="Gliding motility-associated protein GldM first immunoglobulin-like" evidence="2">
    <location>
        <begin position="248"/>
        <end position="347"/>
    </location>
</feature>
<evidence type="ECO:0000313" key="4">
    <source>
        <dbReference type="EMBL" id="GAA4831621.1"/>
    </source>
</evidence>